<comment type="pathway">
    <text evidence="3">One-carbon metabolism; tetrahydrofolate interconversion.</text>
</comment>
<feature type="binding site" evidence="3">
    <location>
        <position position="249"/>
    </location>
    <ligand>
        <name>(6S)-5,6,7,8-tetrahydrofolate</name>
        <dbReference type="ChEBI" id="CHEBI:57453"/>
    </ligand>
</feature>
<dbReference type="SUPFAM" id="SSF53383">
    <property type="entry name" value="PLP-dependent transferases"/>
    <property type="match status" value="1"/>
</dbReference>
<keyword evidence="3 7" id="KW-0808">Transferase</keyword>
<protein>
    <recommendedName>
        <fullName evidence="3">Probable serine hydroxymethyltransferase</fullName>
        <shortName evidence="3">SHMT</shortName>
        <shortName evidence="3">Serine methylase</shortName>
        <ecNumber evidence="3">2.1.2.1</ecNumber>
    </recommendedName>
</protein>
<keyword evidence="3" id="KW-0554">One-carbon metabolism</keyword>
<dbReference type="PANTHER" id="PTHR11680">
    <property type="entry name" value="SERINE HYDROXYMETHYLTRANSFERASE"/>
    <property type="match status" value="1"/>
</dbReference>
<dbReference type="GO" id="GO:0030170">
    <property type="term" value="F:pyridoxal phosphate binding"/>
    <property type="evidence" value="ECO:0007669"/>
    <property type="project" value="UniProtKB-UniRule"/>
</dbReference>
<dbReference type="AlphaFoldDB" id="A0A9W6IUH9"/>
<evidence type="ECO:0000313" key="9">
    <source>
        <dbReference type="Proteomes" id="UP001143400"/>
    </source>
</evidence>
<dbReference type="EMBL" id="JAFBCY010000001">
    <property type="protein sequence ID" value="MBM7850119.1"/>
    <property type="molecule type" value="Genomic_DNA"/>
</dbReference>
<evidence type="ECO:0000256" key="4">
    <source>
        <dbReference type="PIRSR" id="PIRSR000412-50"/>
    </source>
</evidence>
<comment type="similarity">
    <text evidence="3">Belongs to the SHMT family.</text>
</comment>
<dbReference type="InterPro" id="IPR001085">
    <property type="entry name" value="Ser_HO-MeTrfase"/>
</dbReference>
<feature type="domain" description="Serine hydroxymethyltransferase-like" evidence="5">
    <location>
        <begin position="14"/>
        <end position="389"/>
    </location>
</feature>
<dbReference type="RefSeq" id="WP_204948579.1">
    <property type="nucleotide sequence ID" value="NZ_BSFF01000002.1"/>
</dbReference>
<evidence type="ECO:0000256" key="1">
    <source>
        <dbReference type="ARBA" id="ARBA00001933"/>
    </source>
</evidence>
<evidence type="ECO:0000256" key="3">
    <source>
        <dbReference type="HAMAP-Rule" id="MF_00051"/>
    </source>
</evidence>
<keyword evidence="8" id="KW-1185">Reference proteome</keyword>
<dbReference type="EMBL" id="BSFF01000002">
    <property type="protein sequence ID" value="GLK55410.1"/>
    <property type="molecule type" value="Genomic_DNA"/>
</dbReference>
<feature type="modified residue" description="N6-(pyridoxal phosphate)lysine" evidence="3 4">
    <location>
        <position position="234"/>
    </location>
</feature>
<evidence type="ECO:0000313" key="7">
    <source>
        <dbReference type="EMBL" id="MBM7850119.1"/>
    </source>
</evidence>
<comment type="catalytic activity">
    <reaction evidence="3">
        <text>(6R)-5,10-methylene-5,6,7,8-tetrahydrofolate + glycine + H2O = (6S)-5,6,7,8-tetrahydrofolate + L-serine</text>
        <dbReference type="Rhea" id="RHEA:15481"/>
        <dbReference type="ChEBI" id="CHEBI:15377"/>
        <dbReference type="ChEBI" id="CHEBI:15636"/>
        <dbReference type="ChEBI" id="CHEBI:33384"/>
        <dbReference type="ChEBI" id="CHEBI:57305"/>
        <dbReference type="ChEBI" id="CHEBI:57453"/>
        <dbReference type="EC" id="2.1.2.1"/>
    </reaction>
</comment>
<dbReference type="GO" id="GO:0004372">
    <property type="term" value="F:glycine hydroxymethyltransferase activity"/>
    <property type="evidence" value="ECO:0007669"/>
    <property type="project" value="UniProtKB-EC"/>
</dbReference>
<reference evidence="7 8" key="2">
    <citation type="submission" date="2021-01" db="EMBL/GenBank/DDBJ databases">
        <title>Genomic Encyclopedia of Type Strains, Phase IV (KMG-IV): sequencing the most valuable type-strain genomes for metagenomic binning, comparative biology and taxonomic classification.</title>
        <authorList>
            <person name="Goeker M."/>
        </authorList>
    </citation>
    <scope>NUCLEOTIDE SEQUENCE [LARGE SCALE GENOMIC DNA]</scope>
    <source>
        <strain evidence="7 8">DSM 6130</strain>
    </source>
</reference>
<dbReference type="Proteomes" id="UP000758856">
    <property type="component" value="Unassembled WGS sequence"/>
</dbReference>
<gene>
    <name evidence="6" type="primary">glyA_1</name>
    <name evidence="3" type="synonym">glyA</name>
    <name evidence="6" type="ORF">GCM10008170_14290</name>
    <name evidence="7" type="ORF">JOD31_000331</name>
</gene>
<evidence type="ECO:0000313" key="8">
    <source>
        <dbReference type="Proteomes" id="UP000758856"/>
    </source>
</evidence>
<accession>A0A9W6IUH9</accession>
<dbReference type="Proteomes" id="UP001143400">
    <property type="component" value="Unassembled WGS sequence"/>
</dbReference>
<dbReference type="InterPro" id="IPR015424">
    <property type="entry name" value="PyrdxlP-dep_Trfase"/>
</dbReference>
<feature type="binding site" evidence="3">
    <location>
        <begin position="129"/>
        <end position="131"/>
    </location>
    <ligand>
        <name>(6S)-5,6,7,8-tetrahydrofolate</name>
        <dbReference type="ChEBI" id="CHEBI:57453"/>
    </ligand>
</feature>
<dbReference type="InterPro" id="IPR015422">
    <property type="entry name" value="PyrdxlP-dep_Trfase_small"/>
</dbReference>
<dbReference type="GO" id="GO:0005829">
    <property type="term" value="C:cytosol"/>
    <property type="evidence" value="ECO:0007669"/>
    <property type="project" value="TreeGrafter"/>
</dbReference>
<comment type="caution">
    <text evidence="3">Lacks conserved residue(s) required for the propagation of feature annotation.</text>
</comment>
<dbReference type="PIRSF" id="PIRSF000412">
    <property type="entry name" value="SHMT"/>
    <property type="match status" value="1"/>
</dbReference>
<dbReference type="Gene3D" id="3.90.1150.10">
    <property type="entry name" value="Aspartate Aminotransferase, domain 1"/>
    <property type="match status" value="1"/>
</dbReference>
<dbReference type="InterPro" id="IPR015421">
    <property type="entry name" value="PyrdxlP-dep_Trfase_major"/>
</dbReference>
<dbReference type="Gene3D" id="3.40.640.10">
    <property type="entry name" value="Type I PLP-dependent aspartate aminotransferase-like (Major domain)"/>
    <property type="match status" value="1"/>
</dbReference>
<dbReference type="InterPro" id="IPR049943">
    <property type="entry name" value="Ser_HO-MeTrfase-like"/>
</dbReference>
<dbReference type="PANTHER" id="PTHR11680:SF35">
    <property type="entry name" value="SERINE HYDROXYMETHYLTRANSFERASE 1"/>
    <property type="match status" value="1"/>
</dbReference>
<dbReference type="HAMAP" id="MF_00051">
    <property type="entry name" value="SHMT"/>
    <property type="match status" value="1"/>
</dbReference>
<comment type="caution">
    <text evidence="6">The sequence shown here is derived from an EMBL/GenBank/DDBJ whole genome shotgun (WGS) entry which is preliminary data.</text>
</comment>
<keyword evidence="2 3" id="KW-0663">Pyridoxal phosphate</keyword>
<organism evidence="6 9">
    <name type="scientific">Methylopila capsulata</name>
    <dbReference type="NCBI Taxonomy" id="61654"/>
    <lineage>
        <taxon>Bacteria</taxon>
        <taxon>Pseudomonadati</taxon>
        <taxon>Pseudomonadota</taxon>
        <taxon>Alphaproteobacteria</taxon>
        <taxon>Hyphomicrobiales</taxon>
        <taxon>Methylopilaceae</taxon>
        <taxon>Methylopila</taxon>
    </lineage>
</organism>
<evidence type="ECO:0000313" key="6">
    <source>
        <dbReference type="EMBL" id="GLK55410.1"/>
    </source>
</evidence>
<keyword evidence="3" id="KW-0963">Cytoplasm</keyword>
<comment type="subunit">
    <text evidence="3">Homodimer.</text>
</comment>
<evidence type="ECO:0000256" key="2">
    <source>
        <dbReference type="ARBA" id="ARBA00022898"/>
    </source>
</evidence>
<name>A0A9W6IUH9_9HYPH</name>
<dbReference type="Pfam" id="PF00464">
    <property type="entry name" value="SHMT"/>
    <property type="match status" value="1"/>
</dbReference>
<sequence>MSVLHDGYFTEGLDADPELAAALRGELERQQDGIELIASENLVSRLVLEAQGSVMTNKTVEGFAYARYYGGAEFADAVEALALDRVKRLFGCRYANVQAHSGSNANNGVFLGLLAIGDVVLSMKTSAGGHISHGHPATLTGRDYRIVHYGVSRETERVDLAEVRALALEHRPKIIVAGGSAYAWTLDFAGFRAIADEVGAWLMVDMAHFAGLVAAGVYPDPFPHAHVVTSTTNKSLRGARGAMALWNDETLSDRINYGIFPGVQGSVMLHVVAGKAACFGEALRPEFKAYNVAAVANARALADTLAAAGVRLVGGGTDTSMVLVDLVNQGIDGDVAAKALESAGLAANKNLIPFDPRPAEAPSGLRLSSNAGTTRGFGVDEFRRIGDWIAAAVTAPSDAAALAAIRDEVRTLCRAFPIYG</sequence>
<comment type="subcellular location">
    <subcellularLocation>
        <location evidence="3">Cytoplasm</location>
    </subcellularLocation>
</comment>
<dbReference type="EC" id="2.1.2.1" evidence="3"/>
<comment type="function">
    <text evidence="3">Catalyzes the reversible interconversion of serine and glycine with tetrahydrofolate (THF) serving as the one-carbon carrier. This reaction serves as the major source of one-carbon groups required for the biosynthesis of purines, thymidylate, methionine, and other important biomolecules.</text>
</comment>
<dbReference type="GO" id="GO:0019264">
    <property type="term" value="P:glycine biosynthetic process from serine"/>
    <property type="evidence" value="ECO:0007669"/>
    <property type="project" value="InterPro"/>
</dbReference>
<comment type="cofactor">
    <cofactor evidence="1 3 4">
        <name>pyridoxal 5'-phosphate</name>
        <dbReference type="ChEBI" id="CHEBI:597326"/>
    </cofactor>
</comment>
<evidence type="ECO:0000259" key="5">
    <source>
        <dbReference type="Pfam" id="PF00464"/>
    </source>
</evidence>
<proteinExistence type="inferred from homology"/>
<dbReference type="InterPro" id="IPR039429">
    <property type="entry name" value="SHMT-like_dom"/>
</dbReference>
<dbReference type="NCBIfam" id="NF000586">
    <property type="entry name" value="PRK00011.1"/>
    <property type="match status" value="1"/>
</dbReference>
<reference evidence="6" key="1">
    <citation type="journal article" date="2014" name="Int. J. Syst. Evol. Microbiol.">
        <title>Complete genome sequence of Corynebacterium casei LMG S-19264T (=DSM 44701T), isolated from a smear-ripened cheese.</title>
        <authorList>
            <consortium name="US DOE Joint Genome Institute (JGI-PGF)"/>
            <person name="Walter F."/>
            <person name="Albersmeier A."/>
            <person name="Kalinowski J."/>
            <person name="Ruckert C."/>
        </authorList>
    </citation>
    <scope>NUCLEOTIDE SEQUENCE</scope>
    <source>
        <strain evidence="6">VKM B-1606</strain>
    </source>
</reference>
<dbReference type="GO" id="GO:0035999">
    <property type="term" value="P:tetrahydrofolate interconversion"/>
    <property type="evidence" value="ECO:0007669"/>
    <property type="project" value="UniProtKB-UniRule"/>
</dbReference>
<dbReference type="CDD" id="cd00378">
    <property type="entry name" value="SHMT"/>
    <property type="match status" value="1"/>
</dbReference>
<reference evidence="6" key="3">
    <citation type="submission" date="2023-01" db="EMBL/GenBank/DDBJ databases">
        <authorList>
            <person name="Sun Q."/>
            <person name="Evtushenko L."/>
        </authorList>
    </citation>
    <scope>NUCLEOTIDE SEQUENCE</scope>
    <source>
        <strain evidence="6">VKM B-1606</strain>
    </source>
</reference>